<comment type="similarity">
    <text evidence="1">Belongs to the peptidase C2 family.</text>
</comment>
<feature type="compositionally biased region" description="Polar residues" evidence="4">
    <location>
        <begin position="822"/>
        <end position="839"/>
    </location>
</feature>
<evidence type="ECO:0000313" key="8">
    <source>
        <dbReference type="Proteomes" id="UP000006039"/>
    </source>
</evidence>
<keyword evidence="3" id="KW-0788">Thiol protease</keyword>
<feature type="compositionally biased region" description="Basic and acidic residues" evidence="4">
    <location>
        <begin position="628"/>
        <end position="652"/>
    </location>
</feature>
<dbReference type="InterPro" id="IPR000169">
    <property type="entry name" value="Pept_cys_AS"/>
</dbReference>
<evidence type="ECO:0000259" key="5">
    <source>
        <dbReference type="PROSITE" id="PS50203"/>
    </source>
</evidence>
<keyword evidence="3" id="KW-0378">Hydrolase</keyword>
<feature type="compositionally biased region" description="Polar residues" evidence="4">
    <location>
        <begin position="870"/>
        <end position="880"/>
    </location>
</feature>
<evidence type="ECO:0000256" key="1">
    <source>
        <dbReference type="ARBA" id="ARBA00007623"/>
    </source>
</evidence>
<feature type="compositionally biased region" description="Basic and acidic residues" evidence="4">
    <location>
        <begin position="1123"/>
        <end position="1136"/>
    </location>
</feature>
<dbReference type="EMBL" id="GL385403">
    <property type="protein sequence ID" value="EJT69774.1"/>
    <property type="molecule type" value="Genomic_DNA"/>
</dbReference>
<evidence type="ECO:0000256" key="2">
    <source>
        <dbReference type="PIRSR" id="PIRSR622684-1"/>
    </source>
</evidence>
<keyword evidence="3" id="KW-0645">Protease</keyword>
<sequence>MFAPRGRGYESESEDEGRRKVLASRSKLEGRLEGKPSLQAGGADDKKKKKIKLPPQESIEQIWERFSKEQFTKALKILPFDPVPASTASVRANELLTAGYERAAEECRRRVRKIIQECKRVNKRYRDPGFDLDWDLKWRKGNTLNYLGKTKFELSTQTARDPNSSVPKAVKRIHEIFDKPTFMKEIHGSDVKQGGLGDCWLIASLSGLANIEGVVRRSCVEYNTKIGIYGFVFYRDGEWIYSIIDDKLFLKSPCWDDRSMQRDLLQQIDKDEAEITYRKTYQTGSKALFFGQNVNQNETWVPLMEKAYAKAHGDYASLIGGWIGEGLEDLTGGVTTDLLASDILDTDEFWDNELDKVNQEFLFGLSTGLLDGGHGNRDGIQERHAYNVVETKTLTNGTRLLKLRNPWGSKRRGIWEGAYSDGSKEWNEQEVQQELKHSFGSDSVFWITYEDMLRKFQHIDRTRLFREDGWRSSQRWIGVDVPWRAQWHEKFHVRLTRDSPLVLVLSQLDDRYFKGLEGQYSFELSFRVHEQGKPDPEDYVVRSHANYLMERSVGVEIPDMAAGNYSIWISVRADRNWATRESVEAVVKRECRNKDENEKLAQVGRAYDLAHAKAAQHLNEVARRRRAADHSKASGERKDERRTNWERRRINREIQQAQNAKNLRKRERRKAERKAAAEKTAAEKTAAEEAVKKAAEEAAAAEKKTVDKALAAAKKDAEGEGAEAASTTAASTTVASSTAGKTSDEKAPEQVAGESSEGQDKVEPNDKDESSTSVQENKEEPSTDSSSDLTKEPAKTEPKPDTAAQTLAVKPDQPTGDDGESVPSNKEGNSERSSASQGKPTHIDVPPHADPTQTSKSTSEGGDGSPALSAASTPQDTPLDTPQCEKASAEQAGDKEKDDKVPVPPVEGGPPPPALPVICQYHKDQEEAAQRRIQAAEEEAQQRQLQAQQQQQQQAEPAPQPEPSYSEDDSSDSPVSDWEQLFDSEDDDQAKEPLRLKAAARAAATAANGGVDVGKDHDETEDDGESRPEPWGAVCVVGFRIYSRDEALELRVVMEGEALEEGGMGEKGAADLDNAQANAGGERAKKDEEEKPKEEEKTKKNADAAQPRDGHDDDDDDDDAGYEADKDDGKSRREADSNTDGFAPYQTIVSKGGDEFEKASAPVVVVADDQEEKAEDPEGEKAGDGA</sequence>
<dbReference type="InterPro" id="IPR038765">
    <property type="entry name" value="Papain-like_cys_pep_sf"/>
</dbReference>
<dbReference type="InterPro" id="IPR022684">
    <property type="entry name" value="Calpain_cysteine_protease"/>
</dbReference>
<feature type="compositionally biased region" description="Low complexity" evidence="4">
    <location>
        <begin position="722"/>
        <end position="741"/>
    </location>
</feature>
<dbReference type="PROSITE" id="PS50203">
    <property type="entry name" value="CALPAIN_CAT"/>
    <property type="match status" value="1"/>
</dbReference>
<dbReference type="InterPro" id="IPR001300">
    <property type="entry name" value="Peptidase_C2_calpain_cat"/>
</dbReference>
<feature type="active site" evidence="2 3">
    <location>
        <position position="405"/>
    </location>
</feature>
<feature type="compositionally biased region" description="Basic and acidic residues" evidence="4">
    <location>
        <begin position="921"/>
        <end position="930"/>
    </location>
</feature>
<feature type="compositionally biased region" description="Acidic residues" evidence="4">
    <location>
        <begin position="1168"/>
        <end position="1178"/>
    </location>
</feature>
<gene>
    <name evidence="7" type="primary">20353115</name>
    <name evidence="6" type="ORF">GGTG_12657</name>
</gene>
<dbReference type="Proteomes" id="UP000006039">
    <property type="component" value="Unassembled WGS sequence"/>
</dbReference>
<dbReference type="eggNOG" id="KOG0045">
    <property type="taxonomic scope" value="Eukaryota"/>
</dbReference>
<reference evidence="7" key="4">
    <citation type="journal article" date="2015" name="G3 (Bethesda)">
        <title>Genome sequences of three phytopathogenic species of the Magnaporthaceae family of fungi.</title>
        <authorList>
            <person name="Okagaki L.H."/>
            <person name="Nunes C.C."/>
            <person name="Sailsbery J."/>
            <person name="Clay B."/>
            <person name="Brown D."/>
            <person name="John T."/>
            <person name="Oh Y."/>
            <person name="Young N."/>
            <person name="Fitzgerald M."/>
            <person name="Haas B.J."/>
            <person name="Zeng Q."/>
            <person name="Young S."/>
            <person name="Adiconis X."/>
            <person name="Fan L."/>
            <person name="Levin J.Z."/>
            <person name="Mitchell T.K."/>
            <person name="Okubara P.A."/>
            <person name="Farman M.L."/>
            <person name="Kohn L.M."/>
            <person name="Birren B."/>
            <person name="Ma L.-J."/>
            <person name="Dean R.A."/>
        </authorList>
    </citation>
    <scope>NUCLEOTIDE SEQUENCE</scope>
    <source>
        <strain evidence="7">R3-111a-1</strain>
    </source>
</reference>
<dbReference type="PROSITE" id="PS00139">
    <property type="entry name" value="THIOL_PROTEASE_CYS"/>
    <property type="match status" value="1"/>
</dbReference>
<dbReference type="SUPFAM" id="SSF54001">
    <property type="entry name" value="Cysteine proteinases"/>
    <property type="match status" value="1"/>
</dbReference>
<dbReference type="Pfam" id="PF00648">
    <property type="entry name" value="Peptidase_C2"/>
    <property type="match status" value="1"/>
</dbReference>
<name>J3PGM8_GAET3</name>
<evidence type="ECO:0000313" key="6">
    <source>
        <dbReference type="EMBL" id="EJT69774.1"/>
    </source>
</evidence>
<feature type="compositionally biased region" description="Basic and acidic residues" evidence="4">
    <location>
        <begin position="892"/>
        <end position="901"/>
    </location>
</feature>
<feature type="region of interest" description="Disordered" evidence="4">
    <location>
        <begin position="620"/>
        <end position="1034"/>
    </location>
</feature>
<dbReference type="AlphaFoldDB" id="J3PGM8"/>
<dbReference type="PANTHER" id="PTHR10183:SF397">
    <property type="entry name" value="CALPAIN CATALYTIC DOMAIN-CONTAINING PROTEIN"/>
    <property type="match status" value="1"/>
</dbReference>
<accession>J3PGM8</accession>
<dbReference type="RefSeq" id="XP_009228822.1">
    <property type="nucleotide sequence ID" value="XM_009230558.1"/>
</dbReference>
<feature type="region of interest" description="Disordered" evidence="4">
    <location>
        <begin position="1061"/>
        <end position="1186"/>
    </location>
</feature>
<reference evidence="8" key="1">
    <citation type="submission" date="2010-07" db="EMBL/GenBank/DDBJ databases">
        <title>The genome sequence of Gaeumannomyces graminis var. tritici strain R3-111a-1.</title>
        <authorList>
            <consortium name="The Broad Institute Genome Sequencing Platform"/>
            <person name="Ma L.-J."/>
            <person name="Dead R."/>
            <person name="Young S."/>
            <person name="Zeng Q."/>
            <person name="Koehrsen M."/>
            <person name="Alvarado L."/>
            <person name="Berlin A."/>
            <person name="Chapman S.B."/>
            <person name="Chen Z."/>
            <person name="Freedman E."/>
            <person name="Gellesch M."/>
            <person name="Goldberg J."/>
            <person name="Griggs A."/>
            <person name="Gujja S."/>
            <person name="Heilman E.R."/>
            <person name="Heiman D."/>
            <person name="Hepburn T."/>
            <person name="Howarth C."/>
            <person name="Jen D."/>
            <person name="Larson L."/>
            <person name="Mehta T."/>
            <person name="Neiman D."/>
            <person name="Pearson M."/>
            <person name="Roberts A."/>
            <person name="Saif S."/>
            <person name="Shea T."/>
            <person name="Shenoy N."/>
            <person name="Sisk P."/>
            <person name="Stolte C."/>
            <person name="Sykes S."/>
            <person name="Walk T."/>
            <person name="White J."/>
            <person name="Yandava C."/>
            <person name="Haas B."/>
            <person name="Nusbaum C."/>
            <person name="Birren B."/>
        </authorList>
    </citation>
    <scope>NUCLEOTIDE SEQUENCE [LARGE SCALE GENOMIC DNA]</scope>
    <source>
        <strain evidence="8">R3-111a-1</strain>
    </source>
</reference>
<evidence type="ECO:0000313" key="7">
    <source>
        <dbReference type="EnsemblFungi" id="EJT69774"/>
    </source>
</evidence>
<feature type="compositionally biased region" description="Pro residues" evidence="4">
    <location>
        <begin position="902"/>
        <end position="915"/>
    </location>
</feature>
<dbReference type="PANTHER" id="PTHR10183">
    <property type="entry name" value="CALPAIN"/>
    <property type="match status" value="1"/>
</dbReference>
<feature type="compositionally biased region" description="Polar residues" evidence="4">
    <location>
        <begin position="851"/>
        <end position="860"/>
    </location>
</feature>
<dbReference type="GO" id="GO:0006508">
    <property type="term" value="P:proteolysis"/>
    <property type="evidence" value="ECO:0007669"/>
    <property type="project" value="UniProtKB-KW"/>
</dbReference>
<dbReference type="HOGENOM" id="CLU_006072_1_0_1"/>
<feature type="compositionally biased region" description="Basic and acidic residues" evidence="4">
    <location>
        <begin position="758"/>
        <end position="781"/>
    </location>
</feature>
<feature type="active site" evidence="2 3">
    <location>
        <position position="384"/>
    </location>
</feature>
<reference evidence="7" key="5">
    <citation type="submission" date="2018-04" db="UniProtKB">
        <authorList>
            <consortium name="EnsemblFungi"/>
        </authorList>
    </citation>
    <scope>IDENTIFICATION</scope>
    <source>
        <strain evidence="7">R3-111a-1</strain>
    </source>
</reference>
<proteinExistence type="inferred from homology"/>
<feature type="active site" evidence="2 3">
    <location>
        <position position="199"/>
    </location>
</feature>
<feature type="region of interest" description="Disordered" evidence="4">
    <location>
        <begin position="1"/>
        <end position="52"/>
    </location>
</feature>
<feature type="compositionally biased region" description="Basic and acidic residues" evidence="4">
    <location>
        <begin position="669"/>
        <end position="718"/>
    </location>
</feature>
<dbReference type="STRING" id="644352.J3PGM8"/>
<keyword evidence="8" id="KW-1185">Reference proteome</keyword>
<evidence type="ECO:0000256" key="3">
    <source>
        <dbReference type="PROSITE-ProRule" id="PRU00239"/>
    </source>
</evidence>
<dbReference type="EnsemblFungi" id="EJT69774">
    <property type="protein sequence ID" value="EJT69774"/>
    <property type="gene ID" value="GGTG_12657"/>
</dbReference>
<feature type="compositionally biased region" description="Basic and acidic residues" evidence="4">
    <location>
        <begin position="789"/>
        <end position="800"/>
    </location>
</feature>
<dbReference type="OrthoDB" id="424753at2759"/>
<dbReference type="SMART" id="SM00230">
    <property type="entry name" value="CysPc"/>
    <property type="match status" value="1"/>
</dbReference>
<feature type="domain" description="Calpain catalytic" evidence="5">
    <location>
        <begin position="171"/>
        <end position="465"/>
    </location>
</feature>
<dbReference type="GO" id="GO:0004198">
    <property type="term" value="F:calcium-dependent cysteine-type endopeptidase activity"/>
    <property type="evidence" value="ECO:0007669"/>
    <property type="project" value="InterPro"/>
</dbReference>
<dbReference type="GeneID" id="20353115"/>
<protein>
    <recommendedName>
        <fullName evidence="5">Calpain catalytic domain-containing protein</fullName>
    </recommendedName>
</protein>
<dbReference type="Gene3D" id="3.90.70.10">
    <property type="entry name" value="Cysteine proteinases"/>
    <property type="match status" value="1"/>
</dbReference>
<reference evidence="6" key="3">
    <citation type="submission" date="2010-09" db="EMBL/GenBank/DDBJ databases">
        <title>Annotation of Gaeumannomyces graminis var. tritici R3-111a-1.</title>
        <authorList>
            <consortium name="The Broad Institute Genome Sequencing Platform"/>
            <person name="Ma L.-J."/>
            <person name="Dead R."/>
            <person name="Young S.K."/>
            <person name="Zeng Q."/>
            <person name="Gargeya S."/>
            <person name="Fitzgerald M."/>
            <person name="Haas B."/>
            <person name="Abouelleil A."/>
            <person name="Alvarado L."/>
            <person name="Arachchi H.M."/>
            <person name="Berlin A."/>
            <person name="Brown A."/>
            <person name="Chapman S.B."/>
            <person name="Chen Z."/>
            <person name="Dunbar C."/>
            <person name="Freedman E."/>
            <person name="Gearin G."/>
            <person name="Gellesch M."/>
            <person name="Goldberg J."/>
            <person name="Griggs A."/>
            <person name="Gujja S."/>
            <person name="Heiman D."/>
            <person name="Howarth C."/>
            <person name="Larson L."/>
            <person name="Lui A."/>
            <person name="MacDonald P.J.P."/>
            <person name="Mehta T."/>
            <person name="Montmayeur A."/>
            <person name="Murphy C."/>
            <person name="Neiman D."/>
            <person name="Pearson M."/>
            <person name="Priest M."/>
            <person name="Roberts A."/>
            <person name="Saif S."/>
            <person name="Shea T."/>
            <person name="Shenoy N."/>
            <person name="Sisk P."/>
            <person name="Stolte C."/>
            <person name="Sykes S."/>
            <person name="Yandava C."/>
            <person name="Wortman J."/>
            <person name="Nusbaum C."/>
            <person name="Birren B."/>
        </authorList>
    </citation>
    <scope>NUCLEOTIDE SEQUENCE</scope>
    <source>
        <strain evidence="6">R3-111a-1</strain>
    </source>
</reference>
<feature type="compositionally biased region" description="Acidic residues" evidence="4">
    <location>
        <begin position="1112"/>
        <end position="1122"/>
    </location>
</feature>
<evidence type="ECO:0000256" key="4">
    <source>
        <dbReference type="SAM" id="MobiDB-lite"/>
    </source>
</evidence>
<organism evidence="6">
    <name type="scientific">Gaeumannomyces tritici (strain R3-111a-1)</name>
    <name type="common">Wheat and barley take-all root rot fungus</name>
    <name type="synonym">Gaeumannomyces graminis var. tritici</name>
    <dbReference type="NCBI Taxonomy" id="644352"/>
    <lineage>
        <taxon>Eukaryota</taxon>
        <taxon>Fungi</taxon>
        <taxon>Dikarya</taxon>
        <taxon>Ascomycota</taxon>
        <taxon>Pezizomycotina</taxon>
        <taxon>Sordariomycetes</taxon>
        <taxon>Sordariomycetidae</taxon>
        <taxon>Magnaporthales</taxon>
        <taxon>Magnaporthaceae</taxon>
        <taxon>Gaeumannomyces</taxon>
    </lineage>
</organism>
<feature type="compositionally biased region" description="Basic and acidic residues" evidence="4">
    <location>
        <begin position="1082"/>
        <end position="1111"/>
    </location>
</feature>
<dbReference type="VEuPathDB" id="FungiDB:GGTG_12657"/>
<feature type="compositionally biased region" description="Low complexity" evidence="4">
    <location>
        <begin position="942"/>
        <end position="957"/>
    </location>
</feature>
<feature type="compositionally biased region" description="Acidic residues" evidence="4">
    <location>
        <begin position="980"/>
        <end position="989"/>
    </location>
</feature>
<dbReference type="PRINTS" id="PR00704">
    <property type="entry name" value="CALPAIN"/>
</dbReference>
<reference evidence="6" key="2">
    <citation type="submission" date="2010-07" db="EMBL/GenBank/DDBJ databases">
        <authorList>
            <consortium name="The Broad Institute Genome Sequencing Platform"/>
            <consortium name="Broad Institute Genome Sequencing Center for Infectious Disease"/>
            <person name="Ma L.-J."/>
            <person name="Dead R."/>
            <person name="Young S."/>
            <person name="Zeng Q."/>
            <person name="Koehrsen M."/>
            <person name="Alvarado L."/>
            <person name="Berlin A."/>
            <person name="Chapman S.B."/>
            <person name="Chen Z."/>
            <person name="Freedman E."/>
            <person name="Gellesch M."/>
            <person name="Goldberg J."/>
            <person name="Griggs A."/>
            <person name="Gujja S."/>
            <person name="Heilman E.R."/>
            <person name="Heiman D."/>
            <person name="Hepburn T."/>
            <person name="Howarth C."/>
            <person name="Jen D."/>
            <person name="Larson L."/>
            <person name="Mehta T."/>
            <person name="Neiman D."/>
            <person name="Pearson M."/>
            <person name="Roberts A."/>
            <person name="Saif S."/>
            <person name="Shea T."/>
            <person name="Shenoy N."/>
            <person name="Sisk P."/>
            <person name="Stolte C."/>
            <person name="Sykes S."/>
            <person name="Walk T."/>
            <person name="White J."/>
            <person name="Yandava C."/>
            <person name="Haas B."/>
            <person name="Nusbaum C."/>
            <person name="Birren B."/>
        </authorList>
    </citation>
    <scope>NUCLEOTIDE SEQUENCE</scope>
    <source>
        <strain evidence="6">R3-111a-1</strain>
    </source>
</reference>